<evidence type="ECO:0000313" key="1">
    <source>
        <dbReference type="EMBL" id="AGO47509.1"/>
    </source>
</evidence>
<accession>R9ZWD3</accession>
<sequence length="493" mass="57102">MKIRKKLYKEEAELLGFPPKPNMKNRNQAEYYIEKDDWEQIKKSRRNPTKREALEREPKKKGIEIINDNATVNHTTGTVISDLGEFGVYSCSKNMHGAIMRAYSDSYEGKGDTQAMIAMRYNFTHAKAVAKYMRIHGMTKSMIGQTDIEFADGLTVEQAVEENIQSMKRQVTKDTEKRKWIEIQKGYDNWNEFRYGTLKPFQNYIEEFIPKYKIKKVNLKGYKHENIASVVGSSDEHFMKLCYNAYGEVIYDREIALQEVVNHTSRLIQKQLKQGIPDVFYVTIGGDDLHIDNTEQTTTKGTKQANSTDGSYRMHLGQYLDMTLAKIDTYAQIAPVKVISTPGNHNEHTAYLLAEFIERYYQLSNKHTSTNQVEVIVRYSERVYIQYGKNCFIFNHMSKMSLNRTKKEIHKLIMSEARQQGINIQKTDSFTMFSQHLHHELQEDLGGIAELIIFKSISQPDDWHSDSGYVGSKLGMSIYGYNKFTGKDYVFHS</sequence>
<keyword evidence="2" id="KW-1185">Reference proteome</keyword>
<dbReference type="KEGG" id="vg:16881056"/>
<dbReference type="OrthoDB" id="10253at10239"/>
<evidence type="ECO:0000313" key="2">
    <source>
        <dbReference type="Proteomes" id="UP000014731"/>
    </source>
</evidence>
<reference evidence="1 2" key="1">
    <citation type="journal article" date="2013" name="Proc. Natl. Acad. Sci. U.S.A.">
        <title>Twelve previously unknown phage genera are ubiquitous in global oceans.</title>
        <authorList>
            <person name="Holmfeldt K."/>
            <person name="Solonenko N."/>
            <person name="Shah M."/>
            <person name="Corrier K."/>
            <person name="Riemann L."/>
            <person name="Verberkmoes N.C."/>
            <person name="Sullivan M.B."/>
        </authorList>
    </citation>
    <scope>NUCLEOTIDE SEQUENCE [LARGE SCALE GENOMIC DNA]</scope>
    <source>
        <strain evidence="1">Phi19:3</strain>
    </source>
</reference>
<dbReference type="Proteomes" id="UP000014731">
    <property type="component" value="Segment"/>
</dbReference>
<proteinExistence type="predicted"/>
<dbReference type="GeneID" id="16881056"/>
<dbReference type="EMBL" id="KC821608">
    <property type="protein sequence ID" value="AGO47509.1"/>
    <property type="molecule type" value="Genomic_DNA"/>
</dbReference>
<name>R9ZWD3_9CAUD</name>
<dbReference type="RefSeq" id="YP_008240890.1">
    <property type="nucleotide sequence ID" value="NC_021789.1"/>
</dbReference>
<reference evidence="2" key="2">
    <citation type="submission" date="2013-03" db="EMBL/GenBank/DDBJ databases">
        <title>The Cellulophaga phages: a novel, diverse, and globally ubiquitous model system.</title>
        <authorList>
            <person name="Holmfeldt K."/>
            <person name="Solonenko N."/>
            <person name="Shah M."/>
            <person name="Corrier K."/>
            <person name="Riemann L."/>
            <person name="VerBerkmoes N.C."/>
            <person name="Sullivan M.B."/>
        </authorList>
    </citation>
    <scope>NUCLEOTIDE SEQUENCE [LARGE SCALE GENOMIC DNA]</scope>
</reference>
<gene>
    <name evidence="1" type="ORF">Phi19:3_gp105</name>
</gene>
<protein>
    <submittedName>
        <fullName evidence="1">Uncharacterized protein</fullName>
    </submittedName>
</protein>
<organism evidence="1 2">
    <name type="scientific">Cellulophaga phage phi19:3</name>
    <dbReference type="NCBI Taxonomy" id="1327971"/>
    <lineage>
        <taxon>Viruses</taxon>
        <taxon>Duplodnaviria</taxon>
        <taxon>Heunggongvirae</taxon>
        <taxon>Uroviricota</taxon>
        <taxon>Caudoviricetes</taxon>
        <taxon>Pachyviridae</taxon>
        <taxon>Baltivirus</taxon>
        <taxon>Baltivirus phi19tres</taxon>
    </lineage>
</organism>